<dbReference type="SUPFAM" id="SSF51316">
    <property type="entry name" value="Mss4-like"/>
    <property type="match status" value="1"/>
</dbReference>
<evidence type="ECO:0000313" key="6">
    <source>
        <dbReference type="EMBL" id="WAR06505.1"/>
    </source>
</evidence>
<feature type="domain" description="MsrB" evidence="5">
    <location>
        <begin position="56"/>
        <end position="166"/>
    </location>
</feature>
<evidence type="ECO:0000256" key="3">
    <source>
        <dbReference type="ARBA" id="ARBA00023002"/>
    </source>
</evidence>
<dbReference type="PROSITE" id="PS51790">
    <property type="entry name" value="MSRB"/>
    <property type="match status" value="1"/>
</dbReference>
<evidence type="ECO:0000256" key="1">
    <source>
        <dbReference type="ARBA" id="ARBA00007174"/>
    </source>
</evidence>
<accession>A0ABY7EBW5</accession>
<feature type="non-terminal residue" evidence="6">
    <location>
        <position position="166"/>
    </location>
</feature>
<dbReference type="EMBL" id="CP111016">
    <property type="protein sequence ID" value="WAR06505.1"/>
    <property type="molecule type" value="Genomic_DNA"/>
</dbReference>
<dbReference type="PANTHER" id="PTHR10173">
    <property type="entry name" value="METHIONINE SULFOXIDE REDUCTASE"/>
    <property type="match status" value="1"/>
</dbReference>
<reference evidence="6" key="1">
    <citation type="submission" date="2022-11" db="EMBL/GenBank/DDBJ databases">
        <title>Centuries of genome instability and evolution in soft-shell clam transmissible cancer (bioRxiv).</title>
        <authorList>
            <person name="Hart S.F.M."/>
            <person name="Yonemitsu M.A."/>
            <person name="Giersch R.M."/>
            <person name="Beal B.F."/>
            <person name="Arriagada G."/>
            <person name="Davis B.W."/>
            <person name="Ostrander E.A."/>
            <person name="Goff S.P."/>
            <person name="Metzger M.J."/>
        </authorList>
    </citation>
    <scope>NUCLEOTIDE SEQUENCE</scope>
    <source>
        <strain evidence="6">MELC-2E11</strain>
        <tissue evidence="6">Siphon/mantle</tissue>
    </source>
</reference>
<dbReference type="InterPro" id="IPR002579">
    <property type="entry name" value="Met_Sox_Rdtase_MsrB_dom"/>
</dbReference>
<evidence type="ECO:0000313" key="7">
    <source>
        <dbReference type="Proteomes" id="UP001164746"/>
    </source>
</evidence>
<comment type="similarity">
    <text evidence="1">Belongs to the MsrB Met sulfoxide reductase family.</text>
</comment>
<name>A0ABY7EBW5_MYAAR</name>
<dbReference type="InterPro" id="IPR011057">
    <property type="entry name" value="Mss4-like_sf"/>
</dbReference>
<evidence type="ECO:0000259" key="5">
    <source>
        <dbReference type="PROSITE" id="PS51790"/>
    </source>
</evidence>
<sequence>MAMFTIVRRFSPRNICLTRAFLSLKPRENYAASIFAAKSRCYSHPVSHDELRTMTKSEWEERLTPEQFSVCREQCTEPPFSGEFNSHYEKGMYTCVCCGTDLFSSKSKYDSGTGWPSFSDAYKSDKGLSNIIERPENSLDQSTFRTEGFTMSILVLKVGSVFPYDL</sequence>
<gene>
    <name evidence="6" type="ORF">MAR_021874</name>
</gene>
<dbReference type="InterPro" id="IPR028427">
    <property type="entry name" value="Met_Sox_Rdtase_MsrB"/>
</dbReference>
<dbReference type="Gene3D" id="2.170.150.20">
    <property type="entry name" value="Peptide methionine sulfoxide reductase"/>
    <property type="match status" value="1"/>
</dbReference>
<evidence type="ECO:0000256" key="4">
    <source>
        <dbReference type="ARBA" id="ARBA00048488"/>
    </source>
</evidence>
<proteinExistence type="inferred from homology"/>
<dbReference type="PANTHER" id="PTHR10173:SF52">
    <property type="entry name" value="METHIONINE-R-SULFOXIDE REDUCTASE B1"/>
    <property type="match status" value="1"/>
</dbReference>
<dbReference type="EC" id="1.8.4.12" evidence="2"/>
<keyword evidence="3" id="KW-0560">Oxidoreductase</keyword>
<dbReference type="Proteomes" id="UP001164746">
    <property type="component" value="Chromosome 5"/>
</dbReference>
<protein>
    <recommendedName>
        <fullName evidence="2">peptide-methionine (R)-S-oxide reductase</fullName>
        <ecNumber evidence="2">1.8.4.12</ecNumber>
    </recommendedName>
</protein>
<comment type="catalytic activity">
    <reaction evidence="4">
        <text>L-methionyl-[protein] + [thioredoxin]-disulfide + H2O = L-methionyl-(R)-S-oxide-[protein] + [thioredoxin]-dithiol</text>
        <dbReference type="Rhea" id="RHEA:24164"/>
        <dbReference type="Rhea" id="RHEA-COMP:10698"/>
        <dbReference type="Rhea" id="RHEA-COMP:10700"/>
        <dbReference type="Rhea" id="RHEA-COMP:12313"/>
        <dbReference type="Rhea" id="RHEA-COMP:12314"/>
        <dbReference type="ChEBI" id="CHEBI:15377"/>
        <dbReference type="ChEBI" id="CHEBI:16044"/>
        <dbReference type="ChEBI" id="CHEBI:29950"/>
        <dbReference type="ChEBI" id="CHEBI:45764"/>
        <dbReference type="ChEBI" id="CHEBI:50058"/>
        <dbReference type="EC" id="1.8.4.12"/>
    </reaction>
</comment>
<organism evidence="6 7">
    <name type="scientific">Mya arenaria</name>
    <name type="common">Soft-shell clam</name>
    <dbReference type="NCBI Taxonomy" id="6604"/>
    <lineage>
        <taxon>Eukaryota</taxon>
        <taxon>Metazoa</taxon>
        <taxon>Spiralia</taxon>
        <taxon>Lophotrochozoa</taxon>
        <taxon>Mollusca</taxon>
        <taxon>Bivalvia</taxon>
        <taxon>Autobranchia</taxon>
        <taxon>Heteroconchia</taxon>
        <taxon>Euheterodonta</taxon>
        <taxon>Imparidentia</taxon>
        <taxon>Neoheterodontei</taxon>
        <taxon>Myida</taxon>
        <taxon>Myoidea</taxon>
        <taxon>Myidae</taxon>
        <taxon>Mya</taxon>
    </lineage>
</organism>
<evidence type="ECO:0000256" key="2">
    <source>
        <dbReference type="ARBA" id="ARBA00012499"/>
    </source>
</evidence>
<dbReference type="Pfam" id="PF01641">
    <property type="entry name" value="SelR"/>
    <property type="match status" value="1"/>
</dbReference>
<keyword evidence="7" id="KW-1185">Reference proteome</keyword>